<organism evidence="1">
    <name type="scientific">marine sediment metagenome</name>
    <dbReference type="NCBI Taxonomy" id="412755"/>
    <lineage>
        <taxon>unclassified sequences</taxon>
        <taxon>metagenomes</taxon>
        <taxon>ecological metagenomes</taxon>
    </lineage>
</organism>
<protein>
    <submittedName>
        <fullName evidence="1">Uncharacterized protein</fullName>
    </submittedName>
</protein>
<sequence length="115" mass="13452">MPLITYLIRYGSPQVAIRSSAFTSWESRKRNLLNREPGQLKWELMEIAEEIFGGYHSAWAPQPSWERMHPFLFRSRELLIEAHISAVARQFVSELSSEDVARIWGMEDVRLVMES</sequence>
<proteinExistence type="predicted"/>
<gene>
    <name evidence="1" type="ORF">LCGC14_3130520</name>
</gene>
<reference evidence="1" key="1">
    <citation type="journal article" date="2015" name="Nature">
        <title>Complex archaea that bridge the gap between prokaryotes and eukaryotes.</title>
        <authorList>
            <person name="Spang A."/>
            <person name="Saw J.H."/>
            <person name="Jorgensen S.L."/>
            <person name="Zaremba-Niedzwiedzka K."/>
            <person name="Martijn J."/>
            <person name="Lind A.E."/>
            <person name="van Eijk R."/>
            <person name="Schleper C."/>
            <person name="Guy L."/>
            <person name="Ettema T.J."/>
        </authorList>
    </citation>
    <scope>NUCLEOTIDE SEQUENCE</scope>
</reference>
<evidence type="ECO:0000313" key="1">
    <source>
        <dbReference type="EMBL" id="KKK49887.1"/>
    </source>
</evidence>
<accession>A0A0F8VZS7</accession>
<name>A0A0F8VZS7_9ZZZZ</name>
<dbReference type="AlphaFoldDB" id="A0A0F8VZS7"/>
<dbReference type="EMBL" id="LAZR01068307">
    <property type="protein sequence ID" value="KKK49887.1"/>
    <property type="molecule type" value="Genomic_DNA"/>
</dbReference>
<comment type="caution">
    <text evidence="1">The sequence shown here is derived from an EMBL/GenBank/DDBJ whole genome shotgun (WGS) entry which is preliminary data.</text>
</comment>